<dbReference type="RefSeq" id="WP_070395638.1">
    <property type="nucleotide sequence ID" value="NZ_CP017599.1"/>
</dbReference>
<gene>
    <name evidence="1" type="ORF">BJP34_30825</name>
</gene>
<evidence type="ECO:0000313" key="2">
    <source>
        <dbReference type="Proteomes" id="UP000177870"/>
    </source>
</evidence>
<dbReference type="EMBL" id="CP017599">
    <property type="protein sequence ID" value="AOX03252.1"/>
    <property type="molecule type" value="Genomic_DNA"/>
</dbReference>
<proteinExistence type="predicted"/>
<protein>
    <submittedName>
        <fullName evidence="1">Uncharacterized protein</fullName>
    </submittedName>
</protein>
<dbReference type="AlphaFoldDB" id="A0A1D8U031"/>
<dbReference type="STRING" id="1458985.BJP34_30825"/>
<dbReference type="Proteomes" id="UP000177870">
    <property type="component" value="Chromosome"/>
</dbReference>
<dbReference type="OrthoDB" id="460370at2"/>
<organism evidence="1 2">
    <name type="scientific">Moorena producens PAL-8-15-08-1</name>
    <dbReference type="NCBI Taxonomy" id="1458985"/>
    <lineage>
        <taxon>Bacteria</taxon>
        <taxon>Bacillati</taxon>
        <taxon>Cyanobacteriota</taxon>
        <taxon>Cyanophyceae</taxon>
        <taxon>Coleofasciculales</taxon>
        <taxon>Coleofasciculaceae</taxon>
        <taxon>Moorena</taxon>
    </lineage>
</organism>
<name>A0A1D8U031_9CYAN</name>
<dbReference type="KEGG" id="mpro:BJP34_30825"/>
<reference evidence="2" key="1">
    <citation type="submission" date="2016-10" db="EMBL/GenBank/DDBJ databases">
        <title>Comparative genomics uncovers the prolific and rare metabolic potential of the cyanobacterial genus Moorea.</title>
        <authorList>
            <person name="Leao T."/>
            <person name="Castelao G."/>
            <person name="Korobeynikov A."/>
            <person name="Monroe E.A."/>
            <person name="Podell S."/>
            <person name="Glukhov E."/>
            <person name="Allen E."/>
            <person name="Gerwick W.H."/>
            <person name="Gerwick L."/>
        </authorList>
    </citation>
    <scope>NUCLEOTIDE SEQUENCE [LARGE SCALE GENOMIC DNA]</scope>
    <source>
        <strain evidence="2">PAL-8-15-08-1</strain>
    </source>
</reference>
<evidence type="ECO:0000313" key="1">
    <source>
        <dbReference type="EMBL" id="AOX03252.1"/>
    </source>
</evidence>
<accession>A0A1D8U031</accession>
<sequence length="96" mass="10945">MTTSEPPKKLVIKKIPPIERKPQIALKSVTNSEGEVFQCQDQIRVKAPWGSRATAEITVLYQDHSGNPWAQYKPNESDPKWDWEGGCVRAERLRKA</sequence>